<dbReference type="PANTHER" id="PTHR46366">
    <property type="entry name" value="PRO-APOPTOTIC SERINE PROTEASE NMA111"/>
    <property type="match status" value="1"/>
</dbReference>
<dbReference type="Pfam" id="PF13365">
    <property type="entry name" value="Trypsin_2"/>
    <property type="match status" value="1"/>
</dbReference>
<dbReference type="OrthoDB" id="4217619at2759"/>
<dbReference type="GO" id="GO:0004252">
    <property type="term" value="F:serine-type endopeptidase activity"/>
    <property type="evidence" value="ECO:0007669"/>
    <property type="project" value="InterPro"/>
</dbReference>
<dbReference type="InterPro" id="IPR001478">
    <property type="entry name" value="PDZ"/>
</dbReference>
<proteinExistence type="inferred from homology"/>
<comment type="similarity">
    <text evidence="1">Belongs to the peptidase S1C family.</text>
</comment>
<organism evidence="3 4">
    <name type="scientific">Rhizopus oryzae</name>
    <name type="common">Mucormycosis agent</name>
    <name type="synonym">Rhizopus arrhizus var. delemar</name>
    <dbReference type="NCBI Taxonomy" id="64495"/>
    <lineage>
        <taxon>Eukaryota</taxon>
        <taxon>Fungi</taxon>
        <taxon>Fungi incertae sedis</taxon>
        <taxon>Mucoromycota</taxon>
        <taxon>Mucoromycotina</taxon>
        <taxon>Mucoromycetes</taxon>
        <taxon>Mucorales</taxon>
        <taxon>Mucorineae</taxon>
        <taxon>Rhizopodaceae</taxon>
        <taxon>Rhizopus</taxon>
    </lineage>
</organism>
<feature type="domain" description="PDZ" evidence="2">
    <location>
        <begin position="289"/>
        <end position="371"/>
    </location>
</feature>
<protein>
    <recommendedName>
        <fullName evidence="2">PDZ domain-containing protein</fullName>
    </recommendedName>
</protein>
<dbReference type="GO" id="GO:0006508">
    <property type="term" value="P:proteolysis"/>
    <property type="evidence" value="ECO:0007669"/>
    <property type="project" value="InterPro"/>
</dbReference>
<sequence length="1028" mass="114210">MPRQIEPLILDKNRPVLLDHTSGFDITKYKSPNSILDGAKSITTQSNISKKEELTWENTLERCIKSIVSIKGYRARGLDTELPGVFTASGFIVDPYRGIILSNRHVVSVSPISVQAVLRNYEEITLIPIYRDPVHDFGFFRYDPSKIRFLDVPGIQLYPQGAKIGQDIRVVGNDAGEKLSILSGTLARLDREAPNYGIGEYNDFNTFYYQAASSTSSGSSGSPVLDLYGRAIALNAGGASTSSSSYYLPLDRAQRVLRLIQDDKPISRGTIQTVFEYMPYDSLLQLGLSQGLEKKLRSLYGSSLNGNVNEGLLVVKSILLDGPASGYLEPGDILLSCNGNLLFNLFIDLEEALDNAAEMQKPVQLTVSRAGELREFTIDVENLHAITPYRYLEFGGGVINDLSYQIAKSYGLSLKEGGVYVGAAGFILGNARVLRKSIIVGVNNKQVKTIDDFIENVSRVSQGKRIPIRYYSLLQPMKTRIMILHIDWRWHKFQLAIRNDKTGYWDYKNLPTPLDKELYSSRKTSTKALNHSLDKDAENVIDQVHSLTLSMVSIDCNPPFVVDGSKNSHSYGAGVIVSLDPPLIICDRDTVPIGISVISITFQNTLTISADLLFLHPFYNFAVLKFDVSAVFSAGIKIKAAEFDEKDLKIGETVNYIGLSGSSEIDIKSTIITSIAPIRTKETSPARWRAVNVEVFKVSGGTLSSQGGVFADNNGKVRAVWASFSIDTEANQLSSILGGLPARLILPILDSIKLNKEPVIYGLDAEFWSLQLSNARFLGLNEEWISKYKSQAIGDKKPSVLYVLGITDPSTTSGKMLRNGDLALEINGKIPTSISDLALFNTSSKLNMTILRDGKELNLSIPTTRYDGKETTDIIGWQGMIVQEPHSAAKEQVRKHVPEGVYVSCCLLGSPAQAYLKPSIWITEINRMPVKSIEDFIAAVTVTQENKQPIRKAIQLEELYSNEPITENLYGEEKDDILDSDSHVRIKYVTADNITHVTAIRLDRHYWPTWRVKKDDDYHYGWRLTSFD</sequence>
<evidence type="ECO:0000256" key="1">
    <source>
        <dbReference type="ARBA" id="ARBA00010541"/>
    </source>
</evidence>
<dbReference type="PROSITE" id="PS50106">
    <property type="entry name" value="PDZ"/>
    <property type="match status" value="1"/>
</dbReference>
<gene>
    <name evidence="3" type="ORF">G6F51_003857</name>
</gene>
<dbReference type="Pfam" id="PF12812">
    <property type="entry name" value="PDZ_1"/>
    <property type="match status" value="1"/>
</dbReference>
<dbReference type="Gene3D" id="2.30.42.10">
    <property type="match status" value="2"/>
</dbReference>
<accession>A0A9P6YGW6</accession>
<dbReference type="SUPFAM" id="SSF50156">
    <property type="entry name" value="PDZ domain-like"/>
    <property type="match status" value="3"/>
</dbReference>
<dbReference type="AlphaFoldDB" id="A0A9P6YGW6"/>
<dbReference type="InterPro" id="IPR036034">
    <property type="entry name" value="PDZ_sf"/>
</dbReference>
<dbReference type="InterPro" id="IPR009003">
    <property type="entry name" value="Peptidase_S1_PA"/>
</dbReference>
<comment type="caution">
    <text evidence="3">The sequence shown here is derived from an EMBL/GenBank/DDBJ whole genome shotgun (WGS) entry which is preliminary data.</text>
</comment>
<dbReference type="InterPro" id="IPR025926">
    <property type="entry name" value="PDZ-like_dom"/>
</dbReference>
<dbReference type="SMART" id="SM00228">
    <property type="entry name" value="PDZ"/>
    <property type="match status" value="3"/>
</dbReference>
<dbReference type="PRINTS" id="PR00834">
    <property type="entry name" value="PROTEASES2C"/>
</dbReference>
<dbReference type="InterPro" id="IPR001940">
    <property type="entry name" value="Peptidase_S1C"/>
</dbReference>
<evidence type="ECO:0000313" key="3">
    <source>
        <dbReference type="EMBL" id="KAG1548127.1"/>
    </source>
</evidence>
<name>A0A9P6YGW6_RHIOR</name>
<evidence type="ECO:0000259" key="2">
    <source>
        <dbReference type="PROSITE" id="PS50106"/>
    </source>
</evidence>
<reference evidence="3" key="1">
    <citation type="journal article" date="2020" name="Microb. Genom.">
        <title>Genetic diversity of clinical and environmental Mucorales isolates obtained from an investigation of mucormycosis cases among solid organ transplant recipients.</title>
        <authorList>
            <person name="Nguyen M.H."/>
            <person name="Kaul D."/>
            <person name="Muto C."/>
            <person name="Cheng S.J."/>
            <person name="Richter R.A."/>
            <person name="Bruno V.M."/>
            <person name="Liu G."/>
            <person name="Beyhan S."/>
            <person name="Sundermann A.J."/>
            <person name="Mounaud S."/>
            <person name="Pasculle A.W."/>
            <person name="Nierman W.C."/>
            <person name="Driscoll E."/>
            <person name="Cumbie R."/>
            <person name="Clancy C.J."/>
            <person name="Dupont C.L."/>
        </authorList>
    </citation>
    <scope>NUCLEOTIDE SEQUENCE</scope>
    <source>
        <strain evidence="3">GL16</strain>
    </source>
</reference>
<dbReference type="SUPFAM" id="SSF50494">
    <property type="entry name" value="Trypsin-like serine proteases"/>
    <property type="match status" value="2"/>
</dbReference>
<dbReference type="EMBL" id="JAANIT010000398">
    <property type="protein sequence ID" value="KAG1548127.1"/>
    <property type="molecule type" value="Genomic_DNA"/>
</dbReference>
<evidence type="ECO:0000313" key="4">
    <source>
        <dbReference type="Proteomes" id="UP000717996"/>
    </source>
</evidence>
<dbReference type="Gene3D" id="2.40.10.120">
    <property type="match status" value="2"/>
</dbReference>
<dbReference type="PANTHER" id="PTHR46366:SF1">
    <property type="entry name" value="PDZ DOMAIN-CONTAINING PROTEIN C1685.05"/>
    <property type="match status" value="1"/>
</dbReference>
<dbReference type="Proteomes" id="UP000717996">
    <property type="component" value="Unassembled WGS sequence"/>
</dbReference>